<dbReference type="Gene3D" id="2.40.50.140">
    <property type="entry name" value="Nucleic acid-binding proteins"/>
    <property type="match status" value="1"/>
</dbReference>
<dbReference type="RefSeq" id="WP_162359562.1">
    <property type="nucleotide sequence ID" value="NZ_CP048209.1"/>
</dbReference>
<protein>
    <submittedName>
        <fullName evidence="7">NfeD family protein</fullName>
    </submittedName>
</protein>
<dbReference type="KEGG" id="plyc:GXP70_26315"/>
<proteinExistence type="predicted"/>
<gene>
    <name evidence="7" type="ORF">GXP70_26315</name>
</gene>
<accession>A0A6C0G3N6</accession>
<reference evidence="7 8" key="1">
    <citation type="submission" date="2020-01" db="EMBL/GenBank/DDBJ databases">
        <title>Paenibacillus sp. nov., isolated from tomato rhizosphere.</title>
        <authorList>
            <person name="Weon H.-Y."/>
            <person name="Lee S.A."/>
        </authorList>
    </citation>
    <scope>NUCLEOTIDE SEQUENCE [LARGE SCALE GENOMIC DNA]</scope>
    <source>
        <strain evidence="7 8">12200R-189</strain>
    </source>
</reference>
<evidence type="ECO:0000259" key="6">
    <source>
        <dbReference type="Pfam" id="PF01957"/>
    </source>
</evidence>
<dbReference type="GO" id="GO:0005886">
    <property type="term" value="C:plasma membrane"/>
    <property type="evidence" value="ECO:0007669"/>
    <property type="project" value="TreeGrafter"/>
</dbReference>
<keyword evidence="3 5" id="KW-1133">Transmembrane helix</keyword>
<dbReference type="PANTHER" id="PTHR33507">
    <property type="entry name" value="INNER MEMBRANE PROTEIN YBBJ"/>
    <property type="match status" value="1"/>
</dbReference>
<evidence type="ECO:0000256" key="3">
    <source>
        <dbReference type="ARBA" id="ARBA00022989"/>
    </source>
</evidence>
<keyword evidence="4 5" id="KW-0472">Membrane</keyword>
<dbReference type="InterPro" id="IPR002810">
    <property type="entry name" value="NfeD-like_C"/>
</dbReference>
<dbReference type="Proteomes" id="UP000476064">
    <property type="component" value="Chromosome"/>
</dbReference>
<keyword evidence="2 5" id="KW-0812">Transmembrane</keyword>
<dbReference type="PANTHER" id="PTHR33507:SF3">
    <property type="entry name" value="INNER MEMBRANE PROTEIN YBBJ"/>
    <property type="match status" value="1"/>
</dbReference>
<feature type="transmembrane region" description="Helical" evidence="5">
    <location>
        <begin position="7"/>
        <end position="39"/>
    </location>
</feature>
<dbReference type="Pfam" id="PF01957">
    <property type="entry name" value="NfeD"/>
    <property type="match status" value="1"/>
</dbReference>
<dbReference type="InterPro" id="IPR052165">
    <property type="entry name" value="Membrane_assoc_protease"/>
</dbReference>
<comment type="subcellular location">
    <subcellularLocation>
        <location evidence="1">Membrane</location>
        <topology evidence="1">Multi-pass membrane protein</topology>
    </subcellularLocation>
</comment>
<organism evidence="7 8">
    <name type="scientific">Paenibacillus lycopersici</name>
    <dbReference type="NCBI Taxonomy" id="2704462"/>
    <lineage>
        <taxon>Bacteria</taxon>
        <taxon>Bacillati</taxon>
        <taxon>Bacillota</taxon>
        <taxon>Bacilli</taxon>
        <taxon>Bacillales</taxon>
        <taxon>Paenibacillaceae</taxon>
        <taxon>Paenibacillus</taxon>
    </lineage>
</organism>
<evidence type="ECO:0000313" key="8">
    <source>
        <dbReference type="Proteomes" id="UP000476064"/>
    </source>
</evidence>
<name>A0A6C0G3N6_9BACL</name>
<feature type="transmembrane region" description="Helical" evidence="5">
    <location>
        <begin position="45"/>
        <end position="67"/>
    </location>
</feature>
<feature type="domain" description="NfeD-like C-terminal" evidence="6">
    <location>
        <begin position="83"/>
        <end position="140"/>
    </location>
</feature>
<evidence type="ECO:0000256" key="2">
    <source>
        <dbReference type="ARBA" id="ARBA00022692"/>
    </source>
</evidence>
<keyword evidence="8" id="KW-1185">Reference proteome</keyword>
<dbReference type="EMBL" id="CP048209">
    <property type="protein sequence ID" value="QHT63132.1"/>
    <property type="molecule type" value="Genomic_DNA"/>
</dbReference>
<evidence type="ECO:0000256" key="1">
    <source>
        <dbReference type="ARBA" id="ARBA00004141"/>
    </source>
</evidence>
<dbReference type="SUPFAM" id="SSF141322">
    <property type="entry name" value="NfeD domain-like"/>
    <property type="match status" value="1"/>
</dbReference>
<sequence length="141" mass="15116">MLAVAWLVLAVALVLIELFTGTFYCLLLAAASVVSILAALAGLPPLAQCFTFVVALALLYLFLLPLLRKIVPSAARTAFRPIVDELIGQEAWVVKTIAPGETGLVNLRGEIWSAVADERIEEGSKVSVAEVRVTKLVVTKE</sequence>
<evidence type="ECO:0000313" key="7">
    <source>
        <dbReference type="EMBL" id="QHT63132.1"/>
    </source>
</evidence>
<dbReference type="AlphaFoldDB" id="A0A6C0G3N6"/>
<evidence type="ECO:0000256" key="5">
    <source>
        <dbReference type="SAM" id="Phobius"/>
    </source>
</evidence>
<dbReference type="InterPro" id="IPR012340">
    <property type="entry name" value="NA-bd_OB-fold"/>
</dbReference>
<evidence type="ECO:0000256" key="4">
    <source>
        <dbReference type="ARBA" id="ARBA00023136"/>
    </source>
</evidence>